<protein>
    <submittedName>
        <fullName evidence="2">Uncharacterized protein</fullName>
    </submittedName>
</protein>
<feature type="region of interest" description="Disordered" evidence="1">
    <location>
        <begin position="47"/>
        <end position="74"/>
    </location>
</feature>
<gene>
    <name evidence="2" type="ORF">TSPGSL018_15742</name>
</gene>
<dbReference type="EMBL" id="GBEZ01021161">
    <property type="protein sequence ID" value="JAC65568.1"/>
    <property type="molecule type" value="Transcribed_RNA"/>
</dbReference>
<name>A0A061R0S1_9CHLO</name>
<feature type="region of interest" description="Disordered" evidence="1">
    <location>
        <begin position="97"/>
        <end position="116"/>
    </location>
</feature>
<organism evidence="2">
    <name type="scientific">Tetraselmis sp. GSL018</name>
    <dbReference type="NCBI Taxonomy" id="582737"/>
    <lineage>
        <taxon>Eukaryota</taxon>
        <taxon>Viridiplantae</taxon>
        <taxon>Chlorophyta</taxon>
        <taxon>core chlorophytes</taxon>
        <taxon>Chlorodendrophyceae</taxon>
        <taxon>Chlorodendrales</taxon>
        <taxon>Chlorodendraceae</taxon>
        <taxon>Tetraselmis</taxon>
    </lineage>
</organism>
<evidence type="ECO:0000313" key="2">
    <source>
        <dbReference type="EMBL" id="JAC65568.1"/>
    </source>
</evidence>
<sequence>RWWESGNRSTSFLVDFEGHLVGVCSSAEAVNGQLPWLIALACREGKEGTGRARPPTDIPRGQGGRPPRSSVSGSLPVAAGSVVIDFAHRARQSSIDQMDGPGVVHRQHGHGLGRHRREERVMPVDLREHRLDRLELLLLLLLLLARAQAGRHLGLRRGARVAWWARALCRGHRGVRPGRRACLVRQPLGELAERFAPGVEVRRRRSARRLGAGRRPWRRCSGPPPRRGAGTPRRR</sequence>
<feature type="non-terminal residue" evidence="2">
    <location>
        <position position="1"/>
    </location>
</feature>
<proteinExistence type="predicted"/>
<reference evidence="2" key="1">
    <citation type="submission" date="2014-05" db="EMBL/GenBank/DDBJ databases">
        <title>The transcriptome of the halophilic microalga Tetraselmis sp. GSL018 isolated from the Great Salt Lake, Utah.</title>
        <authorList>
            <person name="Jinkerson R.E."/>
            <person name="D'Adamo S."/>
            <person name="Posewitz M.C."/>
        </authorList>
    </citation>
    <scope>NUCLEOTIDE SEQUENCE</scope>
    <source>
        <strain evidence="2">GSL018</strain>
    </source>
</reference>
<feature type="region of interest" description="Disordered" evidence="1">
    <location>
        <begin position="210"/>
        <end position="235"/>
    </location>
</feature>
<accession>A0A061R0S1</accession>
<dbReference type="AlphaFoldDB" id="A0A061R0S1"/>
<feature type="compositionally biased region" description="Basic residues" evidence="1">
    <location>
        <begin position="105"/>
        <end position="115"/>
    </location>
</feature>
<feature type="compositionally biased region" description="Low complexity" evidence="1">
    <location>
        <begin position="65"/>
        <end position="74"/>
    </location>
</feature>
<evidence type="ECO:0000256" key="1">
    <source>
        <dbReference type="SAM" id="MobiDB-lite"/>
    </source>
</evidence>